<evidence type="ECO:0000256" key="2">
    <source>
        <dbReference type="SAM" id="MobiDB-lite"/>
    </source>
</evidence>
<feature type="compositionally biased region" description="Pro residues" evidence="2">
    <location>
        <begin position="293"/>
        <end position="305"/>
    </location>
</feature>
<dbReference type="InterPro" id="IPR038178">
    <property type="entry name" value="Kringle_sf"/>
</dbReference>
<keyword evidence="3" id="KW-0472">Membrane</keyword>
<gene>
    <name evidence="6" type="ORF">MSPICULIGERA_LOCUS25703</name>
</gene>
<evidence type="ECO:0000256" key="4">
    <source>
        <dbReference type="SAM" id="SignalP"/>
    </source>
</evidence>
<dbReference type="InterPro" id="IPR013806">
    <property type="entry name" value="Kringle-like"/>
</dbReference>
<evidence type="ECO:0000313" key="6">
    <source>
        <dbReference type="EMBL" id="CAJ0587748.1"/>
    </source>
</evidence>
<keyword evidence="7" id="KW-1185">Reference proteome</keyword>
<evidence type="ECO:0000259" key="5">
    <source>
        <dbReference type="Pfam" id="PF25866"/>
    </source>
</evidence>
<dbReference type="SUPFAM" id="SSF57440">
    <property type="entry name" value="Kringle-like"/>
    <property type="match status" value="1"/>
</dbReference>
<accession>A0AA36DJX8</accession>
<keyword evidence="4" id="KW-0732">Signal</keyword>
<feature type="transmembrane region" description="Helical" evidence="3">
    <location>
        <begin position="225"/>
        <end position="247"/>
    </location>
</feature>
<reference evidence="6" key="1">
    <citation type="submission" date="2023-06" db="EMBL/GenBank/DDBJ databases">
        <authorList>
            <person name="Delattre M."/>
        </authorList>
    </citation>
    <scope>NUCLEOTIDE SEQUENCE</scope>
    <source>
        <strain evidence="6">AF72</strain>
    </source>
</reference>
<keyword evidence="1" id="KW-1015">Disulfide bond</keyword>
<keyword evidence="3" id="KW-1133">Transmembrane helix</keyword>
<evidence type="ECO:0000256" key="1">
    <source>
        <dbReference type="ARBA" id="ARBA00023157"/>
    </source>
</evidence>
<keyword evidence="3" id="KW-0812">Transmembrane</keyword>
<dbReference type="Gene3D" id="2.40.20.10">
    <property type="entry name" value="Plasminogen Kringle 4"/>
    <property type="match status" value="1"/>
</dbReference>
<name>A0AA36DJX8_9BILA</name>
<feature type="compositionally biased region" description="Low complexity" evidence="2">
    <location>
        <begin position="271"/>
        <end position="292"/>
    </location>
</feature>
<feature type="signal peptide" evidence="4">
    <location>
        <begin position="1"/>
        <end position="22"/>
    </location>
</feature>
<dbReference type="Pfam" id="PF25866">
    <property type="entry name" value="Kringle_2"/>
    <property type="match status" value="1"/>
</dbReference>
<feature type="domain" description="Kringle-like" evidence="5">
    <location>
        <begin position="41"/>
        <end position="155"/>
    </location>
</feature>
<dbReference type="Proteomes" id="UP001177023">
    <property type="component" value="Unassembled WGS sequence"/>
</dbReference>
<sequence length="305" mass="34792">MLLLKFIFLLLLFLLLFNIGAAREKCKGNVQYFSAGDYFDADCIDVNQAKDYKYFGNKNTSLNDEPCVPWNRLWQHLDLAGFIQGPKLLTIHVRQTHNFCRMLPMELWNTWTVSDIFSMGKDAMGRLAGDKFPFCLVATEQHGILTAKRCLDKCHAWQECVPSEPPKPRKKHTAPVEPNFNPELFGSLREYFAFNWGTDEQLYSYYDQHQSDRYFSSQLSTIRNWIAAAACVALVLIILYFVINWTLQRLAKVARDTKTKTDDESHGSSQPNTKDTNTKETTTTDGNNNTTPSPTPTPTPTSPTP</sequence>
<dbReference type="AlphaFoldDB" id="A0AA36DJX8"/>
<evidence type="ECO:0000313" key="7">
    <source>
        <dbReference type="Proteomes" id="UP001177023"/>
    </source>
</evidence>
<comment type="caution">
    <text evidence="6">The sequence shown here is derived from an EMBL/GenBank/DDBJ whole genome shotgun (WGS) entry which is preliminary data.</text>
</comment>
<feature type="non-terminal residue" evidence="6">
    <location>
        <position position="305"/>
    </location>
</feature>
<feature type="chain" id="PRO_5041281270" description="Kringle-like domain-containing protein" evidence="4">
    <location>
        <begin position="23"/>
        <end position="305"/>
    </location>
</feature>
<dbReference type="InterPro" id="IPR058845">
    <property type="entry name" value="Kringle_2"/>
</dbReference>
<protein>
    <recommendedName>
        <fullName evidence="5">Kringle-like domain-containing protein</fullName>
    </recommendedName>
</protein>
<proteinExistence type="predicted"/>
<feature type="region of interest" description="Disordered" evidence="2">
    <location>
        <begin position="258"/>
        <end position="305"/>
    </location>
</feature>
<dbReference type="EMBL" id="CATQJA010002710">
    <property type="protein sequence ID" value="CAJ0587748.1"/>
    <property type="molecule type" value="Genomic_DNA"/>
</dbReference>
<evidence type="ECO:0000256" key="3">
    <source>
        <dbReference type="SAM" id="Phobius"/>
    </source>
</evidence>
<organism evidence="6 7">
    <name type="scientific">Mesorhabditis spiculigera</name>
    <dbReference type="NCBI Taxonomy" id="96644"/>
    <lineage>
        <taxon>Eukaryota</taxon>
        <taxon>Metazoa</taxon>
        <taxon>Ecdysozoa</taxon>
        <taxon>Nematoda</taxon>
        <taxon>Chromadorea</taxon>
        <taxon>Rhabditida</taxon>
        <taxon>Rhabditina</taxon>
        <taxon>Rhabditomorpha</taxon>
        <taxon>Rhabditoidea</taxon>
        <taxon>Rhabditidae</taxon>
        <taxon>Mesorhabditinae</taxon>
        <taxon>Mesorhabditis</taxon>
    </lineage>
</organism>